<gene>
    <name evidence="1" type="ORF">ONB1V03_LOCUS1172</name>
</gene>
<keyword evidence="2" id="KW-1185">Reference proteome</keyword>
<proteinExistence type="predicted"/>
<dbReference type="Proteomes" id="UP000728032">
    <property type="component" value="Unassembled WGS sequence"/>
</dbReference>
<feature type="non-terminal residue" evidence="1">
    <location>
        <position position="1"/>
    </location>
</feature>
<evidence type="ECO:0000313" key="1">
    <source>
        <dbReference type="EMBL" id="CAD7638033.1"/>
    </source>
</evidence>
<accession>A0A7R9LCD9</accession>
<organism evidence="1">
    <name type="scientific">Oppiella nova</name>
    <dbReference type="NCBI Taxonomy" id="334625"/>
    <lineage>
        <taxon>Eukaryota</taxon>
        <taxon>Metazoa</taxon>
        <taxon>Ecdysozoa</taxon>
        <taxon>Arthropoda</taxon>
        <taxon>Chelicerata</taxon>
        <taxon>Arachnida</taxon>
        <taxon>Acari</taxon>
        <taxon>Acariformes</taxon>
        <taxon>Sarcoptiformes</taxon>
        <taxon>Oribatida</taxon>
        <taxon>Brachypylina</taxon>
        <taxon>Oppioidea</taxon>
        <taxon>Oppiidae</taxon>
        <taxon>Oppiella</taxon>
    </lineage>
</organism>
<dbReference type="OrthoDB" id="6494414at2759"/>
<dbReference type="GO" id="GO:0043874">
    <property type="term" value="F:acireductone synthase activity"/>
    <property type="evidence" value="ECO:0007669"/>
    <property type="project" value="TreeGrafter"/>
</dbReference>
<dbReference type="InterPro" id="IPR036412">
    <property type="entry name" value="HAD-like_sf"/>
</dbReference>
<dbReference type="Gene3D" id="3.40.50.1000">
    <property type="entry name" value="HAD superfamily/HAD-like"/>
    <property type="match status" value="2"/>
</dbReference>
<sequence length="137" mass="15695">ITQMNRQRCGKALQHFQMYVWLYGFQKGDLKGHVFPDVSKAFNKWHNFLNIKIYLYSSGVYLTQKLLFSCSVDGNLTPLIEDFLDVESYGPKTIKLNAAKAAGYAVLLALRPLNKELSDEEKQGFQSIESFEEISFT</sequence>
<dbReference type="EMBL" id="OC914994">
    <property type="protein sequence ID" value="CAD7638033.1"/>
    <property type="molecule type" value="Genomic_DNA"/>
</dbReference>
<dbReference type="PANTHER" id="PTHR20371">
    <property type="entry name" value="ENOLASE-PHOSPHATASE E1"/>
    <property type="match status" value="1"/>
</dbReference>
<dbReference type="InterPro" id="IPR023214">
    <property type="entry name" value="HAD_sf"/>
</dbReference>
<reference evidence="1" key="1">
    <citation type="submission" date="2020-11" db="EMBL/GenBank/DDBJ databases">
        <authorList>
            <person name="Tran Van P."/>
        </authorList>
    </citation>
    <scope>NUCLEOTIDE SEQUENCE</scope>
</reference>
<dbReference type="EMBL" id="CAJPVJ010000169">
    <property type="protein sequence ID" value="CAG2161567.1"/>
    <property type="molecule type" value="Genomic_DNA"/>
</dbReference>
<dbReference type="AlphaFoldDB" id="A0A7R9LCD9"/>
<protein>
    <submittedName>
        <fullName evidence="1">Uncharacterized protein</fullName>
    </submittedName>
</protein>
<dbReference type="SUPFAM" id="SSF56784">
    <property type="entry name" value="HAD-like"/>
    <property type="match status" value="1"/>
</dbReference>
<dbReference type="PANTHER" id="PTHR20371:SF1">
    <property type="entry name" value="ENOLASE-PHOSPHATASE E1"/>
    <property type="match status" value="1"/>
</dbReference>
<dbReference type="GO" id="GO:0019509">
    <property type="term" value="P:L-methionine salvage from methylthioadenosine"/>
    <property type="evidence" value="ECO:0007669"/>
    <property type="project" value="TreeGrafter"/>
</dbReference>
<name>A0A7R9LCD9_9ACAR</name>
<evidence type="ECO:0000313" key="2">
    <source>
        <dbReference type="Proteomes" id="UP000728032"/>
    </source>
</evidence>